<feature type="compositionally biased region" description="Basic and acidic residues" evidence="1">
    <location>
        <begin position="36"/>
        <end position="48"/>
    </location>
</feature>
<feature type="region of interest" description="Disordered" evidence="1">
    <location>
        <begin position="1"/>
        <end position="124"/>
    </location>
</feature>
<dbReference type="AlphaFoldDB" id="A0A9Q1G477"/>
<sequence>MRRESTRFDDRSSHEGASSRDAKLSPLLRKAVGPGRRAETMKQRRDTETTVATLSPRGVVHSDDPLNDPLRLPGPGPGSKAQSSQTKRRRKCGLAARRRTRDGSPTLNRRRPPRHRSVLRPPWPLLWFSGGGGGGEARCEMDS</sequence>
<keyword evidence="3" id="KW-1185">Reference proteome</keyword>
<name>A0A9Q1G477_SYNKA</name>
<feature type="compositionally biased region" description="Basic residues" evidence="1">
    <location>
        <begin position="108"/>
        <end position="118"/>
    </location>
</feature>
<evidence type="ECO:0000313" key="2">
    <source>
        <dbReference type="EMBL" id="KAJ8374906.1"/>
    </source>
</evidence>
<evidence type="ECO:0000256" key="1">
    <source>
        <dbReference type="SAM" id="MobiDB-lite"/>
    </source>
</evidence>
<protein>
    <submittedName>
        <fullName evidence="2">Uncharacterized protein</fullName>
    </submittedName>
</protein>
<evidence type="ECO:0000313" key="3">
    <source>
        <dbReference type="Proteomes" id="UP001152622"/>
    </source>
</evidence>
<feature type="compositionally biased region" description="Basic residues" evidence="1">
    <location>
        <begin position="86"/>
        <end position="100"/>
    </location>
</feature>
<proteinExistence type="predicted"/>
<accession>A0A9Q1G477</accession>
<dbReference type="EMBL" id="JAINUF010000002">
    <property type="protein sequence ID" value="KAJ8374906.1"/>
    <property type="molecule type" value="Genomic_DNA"/>
</dbReference>
<organism evidence="2 3">
    <name type="scientific">Synaphobranchus kaupii</name>
    <name type="common">Kaup's arrowtooth eel</name>
    <dbReference type="NCBI Taxonomy" id="118154"/>
    <lineage>
        <taxon>Eukaryota</taxon>
        <taxon>Metazoa</taxon>
        <taxon>Chordata</taxon>
        <taxon>Craniata</taxon>
        <taxon>Vertebrata</taxon>
        <taxon>Euteleostomi</taxon>
        <taxon>Actinopterygii</taxon>
        <taxon>Neopterygii</taxon>
        <taxon>Teleostei</taxon>
        <taxon>Anguilliformes</taxon>
        <taxon>Synaphobranchidae</taxon>
        <taxon>Synaphobranchus</taxon>
    </lineage>
</organism>
<dbReference type="Proteomes" id="UP001152622">
    <property type="component" value="Chromosome 2"/>
</dbReference>
<comment type="caution">
    <text evidence="2">The sequence shown here is derived from an EMBL/GenBank/DDBJ whole genome shotgun (WGS) entry which is preliminary data.</text>
</comment>
<feature type="compositionally biased region" description="Basic and acidic residues" evidence="1">
    <location>
        <begin position="1"/>
        <end position="23"/>
    </location>
</feature>
<reference evidence="2" key="1">
    <citation type="journal article" date="2023" name="Science">
        <title>Genome structures resolve the early diversification of teleost fishes.</title>
        <authorList>
            <person name="Parey E."/>
            <person name="Louis A."/>
            <person name="Montfort J."/>
            <person name="Bouchez O."/>
            <person name="Roques C."/>
            <person name="Iampietro C."/>
            <person name="Lluch J."/>
            <person name="Castinel A."/>
            <person name="Donnadieu C."/>
            <person name="Desvignes T."/>
            <person name="Floi Bucao C."/>
            <person name="Jouanno E."/>
            <person name="Wen M."/>
            <person name="Mejri S."/>
            <person name="Dirks R."/>
            <person name="Jansen H."/>
            <person name="Henkel C."/>
            <person name="Chen W.J."/>
            <person name="Zahm M."/>
            <person name="Cabau C."/>
            <person name="Klopp C."/>
            <person name="Thompson A.W."/>
            <person name="Robinson-Rechavi M."/>
            <person name="Braasch I."/>
            <person name="Lecointre G."/>
            <person name="Bobe J."/>
            <person name="Postlethwait J.H."/>
            <person name="Berthelot C."/>
            <person name="Roest Crollius H."/>
            <person name="Guiguen Y."/>
        </authorList>
    </citation>
    <scope>NUCLEOTIDE SEQUENCE</scope>
    <source>
        <strain evidence="2">WJC10195</strain>
    </source>
</reference>
<gene>
    <name evidence="2" type="ORF">SKAU_G00054860</name>
</gene>